<evidence type="ECO:0000256" key="5">
    <source>
        <dbReference type="RuleBase" id="RU004336"/>
    </source>
</evidence>
<dbReference type="PROSITE" id="PS00587">
    <property type="entry name" value="GLYCOSYL_HYDROL_F17"/>
    <property type="match status" value="1"/>
</dbReference>
<keyword evidence="7" id="KW-0812">Transmembrane</keyword>
<feature type="compositionally biased region" description="Polar residues" evidence="6">
    <location>
        <begin position="437"/>
        <end position="455"/>
    </location>
</feature>
<evidence type="ECO:0000256" key="2">
    <source>
        <dbReference type="ARBA" id="ARBA00022801"/>
    </source>
</evidence>
<keyword evidence="9" id="KW-1185">Reference proteome</keyword>
<dbReference type="Pfam" id="PF00332">
    <property type="entry name" value="Glyco_hydro_17"/>
    <property type="match status" value="1"/>
</dbReference>
<reference evidence="8" key="1">
    <citation type="submission" date="2024-02" db="EMBL/GenBank/DDBJ databases">
        <authorList>
            <consortium name="ELIXIR-Norway"/>
            <consortium name="Elixir Norway"/>
        </authorList>
    </citation>
    <scope>NUCLEOTIDE SEQUENCE</scope>
</reference>
<sequence length="540" mass="57700">MGEYSAAAAACRRNREEKEGEEEGGIVLAPRLIRTSRQAGAAASCTCRIIGSLLSLQSLCILLLLFLALPAFCQTDDADPDQGANSGSYPKEANTIGINYGRIADNLPTPEEVVVLIQSMKIGRVKLFDSDPTVLTALAHTGLQVISALPNEDIAAVAASNATAELWVQENVLAYYPATDITTIHVGNELWADPGFQPLWDQLMPCIWNIHASLTNHNLSQTIKISTAVALSALGSSYPPSAGAFDEEIAVPYVQPLLQFLSATYSYFYINAYPYFAWAGDSGQIPLQYALFESPVAGVLDTGLKYYNMLDAQLDAVNAAMTRLGHGDVRLAISETGWPTSGDPDQLGCNIANAENYNRRLVDKMLSTSSVGTPSRPGVFIPTFIFALFNEDLKPGPGTERHWGILYPNGTNVYSIDMTGQQSVGRSGGGGGSSPGATNLPNSNNDPVQPDSSGEASAPGWEIPFDMSSAPGSLLLGSSSSLSRSFQKKTLLTMLNLSRSTTSSSNLPLMIICNQLLIKLPFLLLTITFLTSLSLISLSL</sequence>
<keyword evidence="7" id="KW-0472">Membrane</keyword>
<dbReference type="SUPFAM" id="SSF51445">
    <property type="entry name" value="(Trans)glycosidases"/>
    <property type="match status" value="1"/>
</dbReference>
<keyword evidence="7" id="KW-1133">Transmembrane helix</keyword>
<protein>
    <recommendedName>
        <fullName evidence="10">Glucan endo-1,3-beta-D-glucosidase</fullName>
    </recommendedName>
</protein>
<keyword evidence="2 5" id="KW-0378">Hydrolase</keyword>
<keyword evidence="3 5" id="KW-0326">Glycosidase</keyword>
<comment type="similarity">
    <text evidence="1 4">Belongs to the glycosyl hydrolase 17 family.</text>
</comment>
<evidence type="ECO:0000256" key="7">
    <source>
        <dbReference type="SAM" id="Phobius"/>
    </source>
</evidence>
<name>A0ABP0V0B0_9BRYO</name>
<dbReference type="EMBL" id="OZ019900">
    <property type="protein sequence ID" value="CAK9233424.1"/>
    <property type="molecule type" value="Genomic_DNA"/>
</dbReference>
<organism evidence="8 9">
    <name type="scientific">Sphagnum troendelagicum</name>
    <dbReference type="NCBI Taxonomy" id="128251"/>
    <lineage>
        <taxon>Eukaryota</taxon>
        <taxon>Viridiplantae</taxon>
        <taxon>Streptophyta</taxon>
        <taxon>Embryophyta</taxon>
        <taxon>Bryophyta</taxon>
        <taxon>Sphagnophytina</taxon>
        <taxon>Sphagnopsida</taxon>
        <taxon>Sphagnales</taxon>
        <taxon>Sphagnaceae</taxon>
        <taxon>Sphagnum</taxon>
    </lineage>
</organism>
<evidence type="ECO:0000256" key="1">
    <source>
        <dbReference type="ARBA" id="ARBA00008773"/>
    </source>
</evidence>
<proteinExistence type="inferred from homology"/>
<feature type="transmembrane region" description="Helical" evidence="7">
    <location>
        <begin position="516"/>
        <end position="538"/>
    </location>
</feature>
<feature type="region of interest" description="Disordered" evidence="6">
    <location>
        <begin position="420"/>
        <end position="461"/>
    </location>
</feature>
<evidence type="ECO:0000313" key="9">
    <source>
        <dbReference type="Proteomes" id="UP001497512"/>
    </source>
</evidence>
<evidence type="ECO:0000313" key="8">
    <source>
        <dbReference type="EMBL" id="CAK9233424.1"/>
    </source>
</evidence>
<dbReference type="Proteomes" id="UP001497512">
    <property type="component" value="Chromosome 8"/>
</dbReference>
<dbReference type="InterPro" id="IPR000490">
    <property type="entry name" value="Glyco_hydro_17"/>
</dbReference>
<evidence type="ECO:0000256" key="3">
    <source>
        <dbReference type="ARBA" id="ARBA00023295"/>
    </source>
</evidence>
<dbReference type="InterPro" id="IPR044965">
    <property type="entry name" value="Glyco_hydro_17_plant"/>
</dbReference>
<evidence type="ECO:0000256" key="6">
    <source>
        <dbReference type="SAM" id="MobiDB-lite"/>
    </source>
</evidence>
<evidence type="ECO:0000256" key="4">
    <source>
        <dbReference type="RuleBase" id="RU004335"/>
    </source>
</evidence>
<dbReference type="PANTHER" id="PTHR32227">
    <property type="entry name" value="GLUCAN ENDO-1,3-BETA-GLUCOSIDASE BG1-RELATED-RELATED"/>
    <property type="match status" value="1"/>
</dbReference>
<dbReference type="InterPro" id="IPR017853">
    <property type="entry name" value="GH"/>
</dbReference>
<evidence type="ECO:0008006" key="10">
    <source>
        <dbReference type="Google" id="ProtNLM"/>
    </source>
</evidence>
<dbReference type="Gene3D" id="3.20.20.80">
    <property type="entry name" value="Glycosidases"/>
    <property type="match status" value="1"/>
</dbReference>
<gene>
    <name evidence="8" type="ORF">CSSPTR1EN2_LOCUS21479</name>
</gene>
<accession>A0ABP0V0B0</accession>